<name>A0AAD5R8V3_PARTN</name>
<evidence type="ECO:0000313" key="2">
    <source>
        <dbReference type="Proteomes" id="UP001196413"/>
    </source>
</evidence>
<dbReference type="Proteomes" id="UP001196413">
    <property type="component" value="Unassembled WGS sequence"/>
</dbReference>
<protein>
    <submittedName>
        <fullName evidence="1">Uncharacterized protein</fullName>
    </submittedName>
</protein>
<proteinExistence type="predicted"/>
<reference evidence="1" key="1">
    <citation type="submission" date="2021-06" db="EMBL/GenBank/DDBJ databases">
        <title>Parelaphostrongylus tenuis whole genome reference sequence.</title>
        <authorList>
            <person name="Garwood T.J."/>
            <person name="Larsen P.A."/>
            <person name="Fountain-Jones N.M."/>
            <person name="Garbe J.R."/>
            <person name="Macchietto M.G."/>
            <person name="Kania S.A."/>
            <person name="Gerhold R.W."/>
            <person name="Richards J.E."/>
            <person name="Wolf T.M."/>
        </authorList>
    </citation>
    <scope>NUCLEOTIDE SEQUENCE</scope>
    <source>
        <strain evidence="1">MNPRO001-30</strain>
        <tissue evidence="1">Meninges</tissue>
    </source>
</reference>
<organism evidence="1 2">
    <name type="scientific">Parelaphostrongylus tenuis</name>
    <name type="common">Meningeal worm</name>
    <dbReference type="NCBI Taxonomy" id="148309"/>
    <lineage>
        <taxon>Eukaryota</taxon>
        <taxon>Metazoa</taxon>
        <taxon>Ecdysozoa</taxon>
        <taxon>Nematoda</taxon>
        <taxon>Chromadorea</taxon>
        <taxon>Rhabditida</taxon>
        <taxon>Rhabditina</taxon>
        <taxon>Rhabditomorpha</taxon>
        <taxon>Strongyloidea</taxon>
        <taxon>Metastrongylidae</taxon>
        <taxon>Parelaphostrongylus</taxon>
    </lineage>
</organism>
<dbReference type="AlphaFoldDB" id="A0AAD5R8V3"/>
<sequence>MDVFNWQVLQSPAWKRPLPTPCDSAISSAWQSLSVSLCHSVPVYRWYSVNYSQQSLKDLTERKEGRKPQHRCEVLKTVDVID</sequence>
<gene>
    <name evidence="1" type="ORF">KIN20_032484</name>
</gene>
<keyword evidence="2" id="KW-1185">Reference proteome</keyword>
<evidence type="ECO:0000313" key="1">
    <source>
        <dbReference type="EMBL" id="KAJ1370694.1"/>
    </source>
</evidence>
<dbReference type="EMBL" id="JAHQIW010006838">
    <property type="protein sequence ID" value="KAJ1370694.1"/>
    <property type="molecule type" value="Genomic_DNA"/>
</dbReference>
<comment type="caution">
    <text evidence="1">The sequence shown here is derived from an EMBL/GenBank/DDBJ whole genome shotgun (WGS) entry which is preliminary data.</text>
</comment>
<accession>A0AAD5R8V3</accession>